<dbReference type="EMBL" id="BMKR01000005">
    <property type="protein sequence ID" value="GGF71763.1"/>
    <property type="molecule type" value="Genomic_DNA"/>
</dbReference>
<organism evidence="1 2">
    <name type="scientific">Paenibacillus albidus</name>
    <dbReference type="NCBI Taxonomy" id="2041023"/>
    <lineage>
        <taxon>Bacteria</taxon>
        <taxon>Bacillati</taxon>
        <taxon>Bacillota</taxon>
        <taxon>Bacilli</taxon>
        <taxon>Bacillales</taxon>
        <taxon>Paenibacillaceae</taxon>
        <taxon>Paenibacillus</taxon>
    </lineage>
</organism>
<evidence type="ECO:0000313" key="2">
    <source>
        <dbReference type="Proteomes" id="UP000637643"/>
    </source>
</evidence>
<proteinExistence type="predicted"/>
<sequence length="65" mass="7142">MSASQWCLNLNSGTWGKQTGDSTALCAAESPVLSEKEHPDVFRTAESAEILNFVGVFHILLHKMH</sequence>
<protein>
    <submittedName>
        <fullName evidence="1">Uncharacterized protein</fullName>
    </submittedName>
</protein>
<comment type="caution">
    <text evidence="1">The sequence shown here is derived from an EMBL/GenBank/DDBJ whole genome shotgun (WGS) entry which is preliminary data.</text>
</comment>
<reference evidence="1" key="2">
    <citation type="submission" date="2020-09" db="EMBL/GenBank/DDBJ databases">
        <authorList>
            <person name="Sun Q."/>
            <person name="Zhou Y."/>
        </authorList>
    </citation>
    <scope>NUCLEOTIDE SEQUENCE</scope>
    <source>
        <strain evidence="1">CGMCC 1.16134</strain>
    </source>
</reference>
<dbReference type="AlphaFoldDB" id="A0A917C7Q3"/>
<keyword evidence="2" id="KW-1185">Reference proteome</keyword>
<reference evidence="1" key="1">
    <citation type="journal article" date="2014" name="Int. J. Syst. Evol. Microbiol.">
        <title>Complete genome sequence of Corynebacterium casei LMG S-19264T (=DSM 44701T), isolated from a smear-ripened cheese.</title>
        <authorList>
            <consortium name="US DOE Joint Genome Institute (JGI-PGF)"/>
            <person name="Walter F."/>
            <person name="Albersmeier A."/>
            <person name="Kalinowski J."/>
            <person name="Ruckert C."/>
        </authorList>
    </citation>
    <scope>NUCLEOTIDE SEQUENCE</scope>
    <source>
        <strain evidence="1">CGMCC 1.16134</strain>
    </source>
</reference>
<gene>
    <name evidence="1" type="ORF">GCM10010912_16140</name>
</gene>
<name>A0A917C7Q3_9BACL</name>
<dbReference type="Proteomes" id="UP000637643">
    <property type="component" value="Unassembled WGS sequence"/>
</dbReference>
<accession>A0A917C7Q3</accession>
<evidence type="ECO:0000313" key="1">
    <source>
        <dbReference type="EMBL" id="GGF71763.1"/>
    </source>
</evidence>